<name>A0A165H7B7_9BASI</name>
<dbReference type="InterPro" id="IPR036047">
    <property type="entry name" value="F-box-like_dom_sf"/>
</dbReference>
<dbReference type="SMART" id="SM00320">
    <property type="entry name" value="WD40"/>
    <property type="match status" value="7"/>
</dbReference>
<dbReference type="InterPro" id="IPR001810">
    <property type="entry name" value="F-box_dom"/>
</dbReference>
<dbReference type="PANTHER" id="PTHR19872:SF9">
    <property type="entry name" value="UBIQUITIN-BINDING SDF UBIQUITIN LIGASE COMPLEX SUBUNIT"/>
    <property type="match status" value="1"/>
</dbReference>
<dbReference type="PROSITE" id="PS50294">
    <property type="entry name" value="WD_REPEATS_REGION"/>
    <property type="match status" value="4"/>
</dbReference>
<dbReference type="CDD" id="cd22147">
    <property type="entry name" value="F-box_SpPof1-like"/>
    <property type="match status" value="1"/>
</dbReference>
<keyword evidence="2" id="KW-0677">Repeat</keyword>
<evidence type="ECO:0000256" key="5">
    <source>
        <dbReference type="SAM" id="MobiDB-lite"/>
    </source>
</evidence>
<dbReference type="PANTHER" id="PTHR19872">
    <property type="entry name" value="UBIQUITIN LIGASE SPECIFICITY FACTOR/HREP PROTEIN"/>
    <property type="match status" value="1"/>
</dbReference>
<dbReference type="SMART" id="SM00256">
    <property type="entry name" value="FBOX"/>
    <property type="match status" value="1"/>
</dbReference>
<feature type="repeat" description="WD" evidence="4">
    <location>
        <begin position="680"/>
        <end position="719"/>
    </location>
</feature>
<evidence type="ECO:0000313" key="7">
    <source>
        <dbReference type="EMBL" id="KZT58945.1"/>
    </source>
</evidence>
<dbReference type="Proteomes" id="UP000076842">
    <property type="component" value="Unassembled WGS sequence"/>
</dbReference>
<feature type="region of interest" description="Disordered" evidence="5">
    <location>
        <begin position="266"/>
        <end position="287"/>
    </location>
</feature>
<dbReference type="PRINTS" id="PR00320">
    <property type="entry name" value="GPROTEINBRPT"/>
</dbReference>
<evidence type="ECO:0000259" key="6">
    <source>
        <dbReference type="PROSITE" id="PS50181"/>
    </source>
</evidence>
<dbReference type="STRING" id="1353952.A0A165H7B7"/>
<dbReference type="InterPro" id="IPR015943">
    <property type="entry name" value="WD40/YVTN_repeat-like_dom_sf"/>
</dbReference>
<feature type="domain" description="F-box" evidence="6">
    <location>
        <begin position="160"/>
        <end position="206"/>
    </location>
</feature>
<evidence type="ECO:0000256" key="3">
    <source>
        <dbReference type="ARBA" id="ARBA00022786"/>
    </source>
</evidence>
<accession>A0A165H7B7</accession>
<dbReference type="InterPro" id="IPR051075">
    <property type="entry name" value="SCF_subunit_WD-repeat"/>
</dbReference>
<dbReference type="InterPro" id="IPR001680">
    <property type="entry name" value="WD40_rpt"/>
</dbReference>
<dbReference type="SUPFAM" id="SSF50978">
    <property type="entry name" value="WD40 repeat-like"/>
    <property type="match status" value="2"/>
</dbReference>
<dbReference type="SUPFAM" id="SSF81383">
    <property type="entry name" value="F-box domain"/>
    <property type="match status" value="1"/>
</dbReference>
<feature type="repeat" description="WD" evidence="4">
    <location>
        <begin position="421"/>
        <end position="460"/>
    </location>
</feature>
<sequence length="771" mass="84931">MESANTLSSIANQKTCDTVSAPQNLLIRSSRPPSPSPQLTTTSLFDVPPMISAPDDADVPMEEPNADDNQLNTAFFPPAPSGRKLCIRHQRMADEGTNLKLQQSLDLLPDEERSSIAQIWSSFSASSHARRDLILRGILTMCCFTELSLLSDQLRDIIRVDPFTLFPSELSLRVLAYLDAATLTRAAQVNRNWNRLANDDVLWKTMCQQHIERKCTKCGWGLPFLKTKKTWLPGAVGRPAIATRPSSFSQTKRTIEELDREIYPTESASKRVKSTSPEPSLYAPIDSAGPSDPTSYFAAYEAQKCVTRPWKDVYHERHQVESNWRKGQYVVSTLKGHTEGVMCLQFAEDLPHPSFPVLITGSYDRTARVWNLETGKEIRTLRGHSRAIRALQFDEAKLITGSMDHTLRVWNWRNGQCVRTLEGHTEGVVCLQFDGNVLASGSVDTTVKVWNLRTGECFTLRGHRDWVNAVTIWDSKAGSTDHVAEASSSNALPDIDAGKMLFSASDDGVIRLWDLNLRQCVKQYHGHVGQVQSIKLLLLDEGSDESDGATEPQEPDYAEIAAQFQSSVGEGADESEDPVPPAVGTIVPFNHPYTQLPSGMPGFAPVSVSMPTVPPANHPGFDSPAFAPSATYEPHDHEPQANHRVPSQKRTGPVPILISGSLDNTIKVWDVERGQCMKTLFGHIEGVWAVDSDRLRLVSASHDRTIKVWVREQGRCLTTLVGHRGAVTCIALGDDKIISGSDDGDIKIWSFARDAKPIVPLSSGATGSIAA</sequence>
<evidence type="ECO:0000256" key="1">
    <source>
        <dbReference type="ARBA" id="ARBA00022574"/>
    </source>
</evidence>
<reference evidence="7 8" key="1">
    <citation type="journal article" date="2016" name="Mol. Biol. Evol.">
        <title>Comparative Genomics of Early-Diverging Mushroom-Forming Fungi Provides Insights into the Origins of Lignocellulose Decay Capabilities.</title>
        <authorList>
            <person name="Nagy L.G."/>
            <person name="Riley R."/>
            <person name="Tritt A."/>
            <person name="Adam C."/>
            <person name="Daum C."/>
            <person name="Floudas D."/>
            <person name="Sun H."/>
            <person name="Yadav J.S."/>
            <person name="Pangilinan J."/>
            <person name="Larsson K.H."/>
            <person name="Matsuura K."/>
            <person name="Barry K."/>
            <person name="Labutti K."/>
            <person name="Kuo R."/>
            <person name="Ohm R.A."/>
            <person name="Bhattacharya S.S."/>
            <person name="Shirouzu T."/>
            <person name="Yoshinaga Y."/>
            <person name="Martin F.M."/>
            <person name="Grigoriev I.V."/>
            <person name="Hibbett D.S."/>
        </authorList>
    </citation>
    <scope>NUCLEOTIDE SEQUENCE [LARGE SCALE GENOMIC DNA]</scope>
    <source>
        <strain evidence="7 8">HHB12733</strain>
    </source>
</reference>
<dbReference type="PROSITE" id="PS50181">
    <property type="entry name" value="FBOX"/>
    <property type="match status" value="1"/>
</dbReference>
<feature type="repeat" description="WD" evidence="4">
    <location>
        <begin position="720"/>
        <end position="750"/>
    </location>
</feature>
<feature type="repeat" description="WD" evidence="4">
    <location>
        <begin position="334"/>
        <end position="380"/>
    </location>
</feature>
<feature type="region of interest" description="Disordered" evidence="5">
    <location>
        <begin position="630"/>
        <end position="654"/>
    </location>
</feature>
<evidence type="ECO:0000256" key="2">
    <source>
        <dbReference type="ARBA" id="ARBA00022737"/>
    </source>
</evidence>
<dbReference type="AlphaFoldDB" id="A0A165H7B7"/>
<keyword evidence="8" id="KW-1185">Reference proteome</keyword>
<dbReference type="Gene3D" id="2.130.10.10">
    <property type="entry name" value="YVTN repeat-like/Quinoprotein amine dehydrogenase"/>
    <property type="match status" value="3"/>
</dbReference>
<dbReference type="InterPro" id="IPR019775">
    <property type="entry name" value="WD40_repeat_CS"/>
</dbReference>
<dbReference type="InterPro" id="IPR020472">
    <property type="entry name" value="WD40_PAC1"/>
</dbReference>
<dbReference type="InterPro" id="IPR036322">
    <property type="entry name" value="WD40_repeat_dom_sf"/>
</dbReference>
<dbReference type="Pfam" id="PF12937">
    <property type="entry name" value="F-box-like"/>
    <property type="match status" value="1"/>
</dbReference>
<feature type="repeat" description="WD" evidence="4">
    <location>
        <begin position="498"/>
        <end position="523"/>
    </location>
</feature>
<dbReference type="CDD" id="cd00200">
    <property type="entry name" value="WD40"/>
    <property type="match status" value="1"/>
</dbReference>
<organism evidence="7 8">
    <name type="scientific">Calocera cornea HHB12733</name>
    <dbReference type="NCBI Taxonomy" id="1353952"/>
    <lineage>
        <taxon>Eukaryota</taxon>
        <taxon>Fungi</taxon>
        <taxon>Dikarya</taxon>
        <taxon>Basidiomycota</taxon>
        <taxon>Agaricomycotina</taxon>
        <taxon>Dacrymycetes</taxon>
        <taxon>Dacrymycetales</taxon>
        <taxon>Dacrymycetaceae</taxon>
        <taxon>Calocera</taxon>
    </lineage>
</organism>
<proteinExistence type="predicted"/>
<keyword evidence="3" id="KW-0833">Ubl conjugation pathway</keyword>
<dbReference type="Gene3D" id="1.20.1280.50">
    <property type="match status" value="1"/>
</dbReference>
<dbReference type="PROSITE" id="PS00678">
    <property type="entry name" value="WD_REPEATS_1"/>
    <property type="match status" value="4"/>
</dbReference>
<dbReference type="Pfam" id="PF00400">
    <property type="entry name" value="WD40"/>
    <property type="match status" value="7"/>
</dbReference>
<dbReference type="OrthoDB" id="5580488at2759"/>
<dbReference type="EMBL" id="KV423945">
    <property type="protein sequence ID" value="KZT58945.1"/>
    <property type="molecule type" value="Genomic_DNA"/>
</dbReference>
<evidence type="ECO:0000256" key="4">
    <source>
        <dbReference type="PROSITE-ProRule" id="PRU00221"/>
    </source>
</evidence>
<keyword evidence="1 4" id="KW-0853">WD repeat</keyword>
<dbReference type="InParanoid" id="A0A165H7B7"/>
<feature type="repeat" description="WD" evidence="4">
    <location>
        <begin position="381"/>
        <end position="420"/>
    </location>
</feature>
<dbReference type="PROSITE" id="PS50082">
    <property type="entry name" value="WD_REPEATS_2"/>
    <property type="match status" value="7"/>
</dbReference>
<evidence type="ECO:0000313" key="8">
    <source>
        <dbReference type="Proteomes" id="UP000076842"/>
    </source>
</evidence>
<feature type="repeat" description="WD" evidence="4">
    <location>
        <begin position="657"/>
        <end position="679"/>
    </location>
</feature>
<gene>
    <name evidence="7" type="ORF">CALCODRAFT_481880</name>
</gene>
<protein>
    <submittedName>
        <fullName evidence="7">WD40 repeat-like protein</fullName>
    </submittedName>
</protein>